<dbReference type="EMBL" id="CAKKLH010000203">
    <property type="protein sequence ID" value="CAH0105930.1"/>
    <property type="molecule type" value="Genomic_DNA"/>
</dbReference>
<dbReference type="Proteomes" id="UP000789390">
    <property type="component" value="Unassembled WGS sequence"/>
</dbReference>
<comment type="caution">
    <text evidence="1">The sequence shown here is derived from an EMBL/GenBank/DDBJ whole genome shotgun (WGS) entry which is preliminary data.</text>
</comment>
<evidence type="ECO:0000313" key="2">
    <source>
        <dbReference type="Proteomes" id="UP000789390"/>
    </source>
</evidence>
<dbReference type="OrthoDB" id="6334079at2759"/>
<sequence length="878" mass="99994">MLTDDEIEKVLLASGFSMRKRKRQLKDLQPTYVSTLHNKAIGAIEHWCQHGVPGNVWEKVKSYTNLVSKFNLKPIEVPIALHSDTVTITFIFDEILSLRKFLKTTNHTDDDQLEKMTLPIPEQQLIGKSDDTSVDDVILLNSQENYGLNNLENTQVNNENTGSILKDDDKDNAREKMTLIKLLRHFAAYTNQKQEHLTYLLKLLKLYEPTPNYCLLPSTGKELMHIDGNDWHTASREIPISRKLPSPVQINDGKYVHFGLENALSGNSAGLVHCDSDLLQFVDIYLTNPGILPKGIRKRIQALDVNSTTEKAKAILRGERAVQSADNTLAKPIPHFAVDISIDEAKLNEDTTAATITPILGRIHSIQPNAKSADETIILLNTSVFIIGFFVGKGKPADIETYLEALIRELCRLSPSNENLTCTNQRCCTASLRCVIADGPMRSYLKRTKGHSGYFCCDRCIQRGEMVNRAVLLRNVNAPLRTDADFLTYHVNDYSIDEHLKDPNDLSPFLKLNFPMVSGFVIDPMHTVVEGAFGRRLEGFVSVPGEGKLSSAQISEANQRIKYFHLCRPYGFDRYVDKLEKCKNYKIHVKRNILYYLLFPLFNGILDENELEHIMLLQYGMMLLGSFNRKPVPTKRLLDAKKTFDRYSVEITERGIPCRFVSHQVSHVWQDSYNFQCGIETLSAFPFESFQKYFRRCIRSGNLQAEQIRNRCVEKSKYQLPTASCGTIIQNKLQLLLEASKNNRNVLQFSINKGNQWPKKIFFKDFVLSNRFPNNVFLDNKKSAYVCVDIVAEGLELVNVIARKFVSLENAHRQPYLSSDENIFSAHNLSAETFIILPSQVFSKMMALPLNPTPPISFENDRLRWYLVPLLHTCENGN</sequence>
<keyword evidence="2" id="KW-1185">Reference proteome</keyword>
<organism evidence="1 2">
    <name type="scientific">Daphnia galeata</name>
    <dbReference type="NCBI Taxonomy" id="27404"/>
    <lineage>
        <taxon>Eukaryota</taxon>
        <taxon>Metazoa</taxon>
        <taxon>Ecdysozoa</taxon>
        <taxon>Arthropoda</taxon>
        <taxon>Crustacea</taxon>
        <taxon>Branchiopoda</taxon>
        <taxon>Diplostraca</taxon>
        <taxon>Cladocera</taxon>
        <taxon>Anomopoda</taxon>
        <taxon>Daphniidae</taxon>
        <taxon>Daphnia</taxon>
    </lineage>
</organism>
<name>A0A8J2W5C4_9CRUS</name>
<proteinExistence type="predicted"/>
<evidence type="ECO:0000313" key="1">
    <source>
        <dbReference type="EMBL" id="CAH0105930.1"/>
    </source>
</evidence>
<accession>A0A8J2W5C4</accession>
<dbReference type="PANTHER" id="PTHR33053">
    <property type="entry name" value="PROTEIN, PUTATIVE-RELATED"/>
    <property type="match status" value="1"/>
</dbReference>
<gene>
    <name evidence="1" type="ORF">DGAL_LOCUS9072</name>
</gene>
<dbReference type="PANTHER" id="PTHR33053:SF9">
    <property type="entry name" value="AGAP000105-PA"/>
    <property type="match status" value="1"/>
</dbReference>
<dbReference type="AlphaFoldDB" id="A0A8J2W5C4"/>
<reference evidence="1" key="1">
    <citation type="submission" date="2021-11" db="EMBL/GenBank/DDBJ databases">
        <authorList>
            <person name="Schell T."/>
        </authorList>
    </citation>
    <scope>NUCLEOTIDE SEQUENCE</scope>
    <source>
        <strain evidence="1">M5</strain>
    </source>
</reference>
<protein>
    <submittedName>
        <fullName evidence="1">Uncharacterized protein</fullName>
    </submittedName>
</protein>